<protein>
    <recommendedName>
        <fullName evidence="7">Sec-independent protein translocase protein TatC</fullName>
    </recommendedName>
</protein>
<dbReference type="AlphaFoldDB" id="A0A939LU39"/>
<evidence type="ECO:0000313" key="8">
    <source>
        <dbReference type="EMBL" id="MBO1752164.1"/>
    </source>
</evidence>
<keyword evidence="9" id="KW-1185">Reference proteome</keyword>
<dbReference type="Proteomes" id="UP000664209">
    <property type="component" value="Unassembled WGS sequence"/>
</dbReference>
<feature type="transmembrane region" description="Helical" evidence="7">
    <location>
        <begin position="182"/>
        <end position="201"/>
    </location>
</feature>
<dbReference type="Pfam" id="PF00902">
    <property type="entry name" value="TatC"/>
    <property type="match status" value="1"/>
</dbReference>
<dbReference type="PANTHER" id="PTHR30371:SF0">
    <property type="entry name" value="SEC-INDEPENDENT PROTEIN TRANSLOCASE PROTEIN TATC, CHLOROPLASTIC-RELATED"/>
    <property type="match status" value="1"/>
</dbReference>
<keyword evidence="4 7" id="KW-1133">Transmembrane helix</keyword>
<keyword evidence="5 7" id="KW-0811">Translocation</keyword>
<feature type="transmembrane region" description="Helical" evidence="7">
    <location>
        <begin position="14"/>
        <end position="32"/>
    </location>
</feature>
<keyword evidence="6 7" id="KW-0472">Membrane</keyword>
<evidence type="ECO:0000256" key="4">
    <source>
        <dbReference type="ARBA" id="ARBA00022989"/>
    </source>
</evidence>
<organism evidence="8 9">
    <name type="scientific">Actinotalea soli</name>
    <dbReference type="NCBI Taxonomy" id="2819234"/>
    <lineage>
        <taxon>Bacteria</taxon>
        <taxon>Bacillati</taxon>
        <taxon>Actinomycetota</taxon>
        <taxon>Actinomycetes</taxon>
        <taxon>Micrococcales</taxon>
        <taxon>Cellulomonadaceae</taxon>
        <taxon>Actinotalea</taxon>
    </lineage>
</organism>
<reference evidence="8" key="1">
    <citation type="submission" date="2021-03" db="EMBL/GenBank/DDBJ databases">
        <title>Actinotalea soli sp. nov., isolated from soil.</title>
        <authorList>
            <person name="Ping W."/>
            <person name="Zhang J."/>
        </authorList>
    </citation>
    <scope>NUCLEOTIDE SEQUENCE</scope>
    <source>
        <strain evidence="8">BY-33</strain>
    </source>
</reference>
<feature type="transmembrane region" description="Helical" evidence="7">
    <location>
        <begin position="103"/>
        <end position="124"/>
    </location>
</feature>
<dbReference type="GO" id="GO:0065002">
    <property type="term" value="P:intracellular protein transmembrane transport"/>
    <property type="evidence" value="ECO:0007669"/>
    <property type="project" value="TreeGrafter"/>
</dbReference>
<dbReference type="GO" id="GO:0033281">
    <property type="term" value="C:TAT protein transport complex"/>
    <property type="evidence" value="ECO:0007669"/>
    <property type="project" value="UniProtKB-UniRule"/>
</dbReference>
<dbReference type="InterPro" id="IPR002033">
    <property type="entry name" value="TatC"/>
</dbReference>
<evidence type="ECO:0000313" key="9">
    <source>
        <dbReference type="Proteomes" id="UP000664209"/>
    </source>
</evidence>
<keyword evidence="3 7" id="KW-0653">Protein transport</keyword>
<proteinExistence type="inferred from homology"/>
<keyword evidence="7" id="KW-1003">Cell membrane</keyword>
<keyword evidence="2 7" id="KW-0812">Transmembrane</keyword>
<dbReference type="GO" id="GO:0009977">
    <property type="term" value="F:proton motive force dependent protein transmembrane transporter activity"/>
    <property type="evidence" value="ECO:0007669"/>
    <property type="project" value="TreeGrafter"/>
</dbReference>
<feature type="transmembrane region" description="Helical" evidence="7">
    <location>
        <begin position="207"/>
        <end position="228"/>
    </location>
</feature>
<name>A0A939LU39_9CELL</name>
<sequence>MPLASHLREARTRLIRAAVVLVAGLVLGFWLSDAILDLLRAPVEELARTMDASLNYESVTGAFDLTLKIALYAGLVMASPALLYELLAYVLPGLTWREKQYTLGFLTAGVTLFAAGCWVGVTAFPRMVTMLAGFASQEDSTILAAGEYVDFVLKVVLATGLAFVVPVGLVLLNVLGVLPGRTIVRGWRVAVITIVVFSALITPSADVLSMFVIAIPMVGLYLVAAVVARTRDGITARRARALLDSTPDQEVAPCSA</sequence>
<dbReference type="HAMAP" id="MF_00902">
    <property type="entry name" value="TatC"/>
    <property type="match status" value="1"/>
</dbReference>
<gene>
    <name evidence="7 8" type="primary">tatC</name>
    <name evidence="8" type="ORF">J4G33_10160</name>
</gene>
<dbReference type="NCBIfam" id="TIGR00945">
    <property type="entry name" value="tatC"/>
    <property type="match status" value="1"/>
</dbReference>
<evidence type="ECO:0000256" key="6">
    <source>
        <dbReference type="ARBA" id="ARBA00023136"/>
    </source>
</evidence>
<dbReference type="PANTHER" id="PTHR30371">
    <property type="entry name" value="SEC-INDEPENDENT PROTEIN TRANSLOCASE PROTEIN TATC"/>
    <property type="match status" value="1"/>
</dbReference>
<comment type="function">
    <text evidence="7">Part of the twin-arginine translocation (Tat) system that transports large folded proteins containing a characteristic twin-arginine motif in their signal peptide across membranes. Together with TatB, TatC is part of a receptor directly interacting with Tat signal peptides.</text>
</comment>
<evidence type="ECO:0000256" key="3">
    <source>
        <dbReference type="ARBA" id="ARBA00022927"/>
    </source>
</evidence>
<keyword evidence="7" id="KW-0813">Transport</keyword>
<comment type="subcellular location">
    <subcellularLocation>
        <location evidence="7">Cell membrane</location>
        <topology evidence="7">Multi-pass membrane protein</topology>
    </subcellularLocation>
    <subcellularLocation>
        <location evidence="1">Membrane</location>
        <topology evidence="1">Multi-pass membrane protein</topology>
    </subcellularLocation>
</comment>
<evidence type="ECO:0000256" key="5">
    <source>
        <dbReference type="ARBA" id="ARBA00023010"/>
    </source>
</evidence>
<comment type="subunit">
    <text evidence="7">The Tat system comprises two distinct complexes: a TatABC complex, containing multiple copies of TatA, TatB and TatC subunits, and a separate TatA complex, containing only TatA subunits. Substrates initially bind to the TatABC complex, which probably triggers association of the separate TatA complex to form the active translocon.</text>
</comment>
<evidence type="ECO:0000256" key="7">
    <source>
        <dbReference type="HAMAP-Rule" id="MF_00902"/>
    </source>
</evidence>
<dbReference type="PRINTS" id="PR01840">
    <property type="entry name" value="TATCFAMILY"/>
</dbReference>
<comment type="similarity">
    <text evidence="7">Belongs to the TatC family.</text>
</comment>
<feature type="transmembrane region" description="Helical" evidence="7">
    <location>
        <begin position="69"/>
        <end position="91"/>
    </location>
</feature>
<accession>A0A939LU39</accession>
<comment type="caution">
    <text evidence="8">The sequence shown here is derived from an EMBL/GenBank/DDBJ whole genome shotgun (WGS) entry which is preliminary data.</text>
</comment>
<dbReference type="GO" id="GO:0043953">
    <property type="term" value="P:protein transport by the Tat complex"/>
    <property type="evidence" value="ECO:0007669"/>
    <property type="project" value="UniProtKB-UniRule"/>
</dbReference>
<feature type="transmembrane region" description="Helical" evidence="7">
    <location>
        <begin position="151"/>
        <end position="175"/>
    </location>
</feature>
<evidence type="ECO:0000256" key="2">
    <source>
        <dbReference type="ARBA" id="ARBA00022692"/>
    </source>
</evidence>
<dbReference type="EMBL" id="JAGEMK010000004">
    <property type="protein sequence ID" value="MBO1752164.1"/>
    <property type="molecule type" value="Genomic_DNA"/>
</dbReference>
<evidence type="ECO:0000256" key="1">
    <source>
        <dbReference type="ARBA" id="ARBA00004141"/>
    </source>
</evidence>